<dbReference type="InterPro" id="IPR019352">
    <property type="entry name" value="SPRING1"/>
</dbReference>
<sequence>MRGAGSSFLVLGLYILCFSSGVYCKQTLEKRPVHAKRSSRYLKARDIPVVSQTCDNSVQGRWWVADSKGSVCLRTKVDTSTGCCKSGEKYSCATCNADDQCCENYEHCISCCQDPKHAPTDLSSTYRGPDRPETGVWADIFQYCRDRCRTSSKSTVHENAYLSPSHHCFSKSGKPTTPAPPTPEVPSFVTVVLGSAGQSCTALCQGTGRVCAQEHLAALNNCNILRQHFACEAGCEPEVSATDAPAYVEASAPKQQRPTMCLTQEEKALALSCDAAQANQQRLCACVDNAK</sequence>
<organism evidence="10 11">
    <name type="scientific">Coccomyxa viridis</name>
    <dbReference type="NCBI Taxonomy" id="1274662"/>
    <lineage>
        <taxon>Eukaryota</taxon>
        <taxon>Viridiplantae</taxon>
        <taxon>Chlorophyta</taxon>
        <taxon>core chlorophytes</taxon>
        <taxon>Trebouxiophyceae</taxon>
        <taxon>Trebouxiophyceae incertae sedis</taxon>
        <taxon>Coccomyxaceae</taxon>
        <taxon>Coccomyxa</taxon>
    </lineage>
</organism>
<dbReference type="AlphaFoldDB" id="A0AAV1IGF3"/>
<dbReference type="GO" id="GO:0000139">
    <property type="term" value="C:Golgi membrane"/>
    <property type="evidence" value="ECO:0007669"/>
    <property type="project" value="UniProtKB-SubCell"/>
</dbReference>
<name>A0AAV1IGF3_9CHLO</name>
<dbReference type="GO" id="GO:2000640">
    <property type="term" value="P:positive regulation of SREBP signaling pathway"/>
    <property type="evidence" value="ECO:0007669"/>
    <property type="project" value="InterPro"/>
</dbReference>
<dbReference type="Pfam" id="PF10218">
    <property type="entry name" value="SPRING1"/>
    <property type="match status" value="1"/>
</dbReference>
<comment type="subcellular location">
    <subcellularLocation>
        <location evidence="1">Golgi apparatus membrane</location>
        <topology evidence="1">Single-pass membrane protein</topology>
    </subcellularLocation>
</comment>
<evidence type="ECO:0000256" key="8">
    <source>
        <dbReference type="ARBA" id="ARBA00023485"/>
    </source>
</evidence>
<evidence type="ECO:0000256" key="4">
    <source>
        <dbReference type="ARBA" id="ARBA00023034"/>
    </source>
</evidence>
<reference evidence="10 11" key="1">
    <citation type="submission" date="2023-10" db="EMBL/GenBank/DDBJ databases">
        <authorList>
            <person name="Maclean D."/>
            <person name="Macfadyen A."/>
        </authorList>
    </citation>
    <scope>NUCLEOTIDE SEQUENCE [LARGE SCALE GENOMIC DNA]</scope>
</reference>
<keyword evidence="3" id="KW-1133">Transmembrane helix</keyword>
<gene>
    <name evidence="10" type="ORF">CVIRNUC_009425</name>
</gene>
<keyword evidence="4" id="KW-0333">Golgi apparatus</keyword>
<evidence type="ECO:0000256" key="9">
    <source>
        <dbReference type="SAM" id="SignalP"/>
    </source>
</evidence>
<evidence type="ECO:0000256" key="3">
    <source>
        <dbReference type="ARBA" id="ARBA00022989"/>
    </source>
</evidence>
<keyword evidence="11" id="KW-1185">Reference proteome</keyword>
<dbReference type="Proteomes" id="UP001314263">
    <property type="component" value="Unassembled WGS sequence"/>
</dbReference>
<proteinExistence type="inferred from homology"/>
<dbReference type="EMBL" id="CAUYUE010000014">
    <property type="protein sequence ID" value="CAK0786212.1"/>
    <property type="molecule type" value="Genomic_DNA"/>
</dbReference>
<evidence type="ECO:0000256" key="7">
    <source>
        <dbReference type="ARBA" id="ARBA00023461"/>
    </source>
</evidence>
<dbReference type="PANTHER" id="PTHR13481:SF0">
    <property type="entry name" value="SREBP REGULATING GENE PROTEIN"/>
    <property type="match status" value="1"/>
</dbReference>
<evidence type="ECO:0000313" key="11">
    <source>
        <dbReference type="Proteomes" id="UP001314263"/>
    </source>
</evidence>
<evidence type="ECO:0000313" key="10">
    <source>
        <dbReference type="EMBL" id="CAK0786212.1"/>
    </source>
</evidence>
<accession>A0AAV1IGF3</accession>
<keyword evidence="5" id="KW-0472">Membrane</keyword>
<evidence type="ECO:0000256" key="1">
    <source>
        <dbReference type="ARBA" id="ARBA00004194"/>
    </source>
</evidence>
<keyword evidence="9" id="KW-0732">Signal</keyword>
<keyword evidence="6" id="KW-0325">Glycoprotein</keyword>
<evidence type="ECO:0000256" key="5">
    <source>
        <dbReference type="ARBA" id="ARBA00023136"/>
    </source>
</evidence>
<protein>
    <recommendedName>
        <fullName evidence="8">SREBP regulating gene protein</fullName>
    </recommendedName>
</protein>
<dbReference type="PANTHER" id="PTHR13481">
    <property type="entry name" value="SREBP REGULATING GENE PROTEIN"/>
    <property type="match status" value="1"/>
</dbReference>
<feature type="signal peptide" evidence="9">
    <location>
        <begin position="1"/>
        <end position="24"/>
    </location>
</feature>
<feature type="chain" id="PRO_5043830360" description="SREBP regulating gene protein" evidence="9">
    <location>
        <begin position="25"/>
        <end position="291"/>
    </location>
</feature>
<comment type="caution">
    <text evidence="10">The sequence shown here is derived from an EMBL/GenBank/DDBJ whole genome shotgun (WGS) entry which is preliminary data.</text>
</comment>
<keyword evidence="2" id="KW-0812">Transmembrane</keyword>
<comment type="similarity">
    <text evidence="7">Belongs to the SPRING family.</text>
</comment>
<evidence type="ECO:0000256" key="2">
    <source>
        <dbReference type="ARBA" id="ARBA00022692"/>
    </source>
</evidence>
<evidence type="ECO:0000256" key="6">
    <source>
        <dbReference type="ARBA" id="ARBA00023180"/>
    </source>
</evidence>